<keyword evidence="2" id="KW-1185">Reference proteome</keyword>
<protein>
    <submittedName>
        <fullName evidence="1">Uncharacterized protein</fullName>
    </submittedName>
</protein>
<reference evidence="1 2" key="1">
    <citation type="submission" date="2020-08" db="EMBL/GenBank/DDBJ databases">
        <title>Novel species isolated from subtropical streams in China.</title>
        <authorList>
            <person name="Lu H."/>
        </authorList>
    </citation>
    <scope>NUCLEOTIDE SEQUENCE [LARGE SCALE GENOMIC DNA]</scope>
    <source>
        <strain evidence="1 2">CY18W</strain>
    </source>
</reference>
<gene>
    <name evidence="1" type="ORF">H8L32_16875</name>
</gene>
<organism evidence="1 2">
    <name type="scientific">Undibacterium hunanense</name>
    <dbReference type="NCBI Taxonomy" id="2762292"/>
    <lineage>
        <taxon>Bacteria</taxon>
        <taxon>Pseudomonadati</taxon>
        <taxon>Pseudomonadota</taxon>
        <taxon>Betaproteobacteria</taxon>
        <taxon>Burkholderiales</taxon>
        <taxon>Oxalobacteraceae</taxon>
        <taxon>Undibacterium</taxon>
    </lineage>
</organism>
<dbReference type="EMBL" id="JACOGF010000008">
    <property type="protein sequence ID" value="MBC3919168.1"/>
    <property type="molecule type" value="Genomic_DNA"/>
</dbReference>
<dbReference type="Proteomes" id="UP000650424">
    <property type="component" value="Unassembled WGS sequence"/>
</dbReference>
<sequence>MNEEDFQLNNEERHSPVWARLREHLEQRLQSLRQRNDTDLTLEQTAKLRGRIADTQYVLSLGIANRDVPEPLADRDE</sequence>
<proteinExistence type="predicted"/>
<accession>A0ABR6ZTF0</accession>
<comment type="caution">
    <text evidence="1">The sequence shown here is derived from an EMBL/GenBank/DDBJ whole genome shotgun (WGS) entry which is preliminary data.</text>
</comment>
<dbReference type="RefSeq" id="WP_186948431.1">
    <property type="nucleotide sequence ID" value="NZ_JACOGF010000008.1"/>
</dbReference>
<name>A0ABR6ZTF0_9BURK</name>
<evidence type="ECO:0000313" key="2">
    <source>
        <dbReference type="Proteomes" id="UP000650424"/>
    </source>
</evidence>
<evidence type="ECO:0000313" key="1">
    <source>
        <dbReference type="EMBL" id="MBC3919168.1"/>
    </source>
</evidence>